<evidence type="ECO:0000256" key="1">
    <source>
        <dbReference type="SAM" id="Phobius"/>
    </source>
</evidence>
<keyword evidence="1" id="KW-0812">Transmembrane</keyword>
<proteinExistence type="predicted"/>
<dbReference type="OrthoDB" id="20433at10239"/>
<dbReference type="RefSeq" id="YP_002922743.1">
    <property type="nucleotide sequence ID" value="NC_012743.2"/>
</dbReference>
<keyword evidence="1" id="KW-0472">Membrane</keyword>
<protein>
    <submittedName>
        <fullName evidence="2">Uncharacterized protein</fullName>
    </submittedName>
</protein>
<evidence type="ECO:0000313" key="2">
    <source>
        <dbReference type="EMBL" id="ACR15064.1"/>
    </source>
</evidence>
<sequence length="80" mass="8642">MSTIDIAPENRWFRAGAALRRVVSRHPFALIVGALALGIFIGQSNLFGYSSAEACAAQAKTRWSVGACYELYPSIHDAAK</sequence>
<organism evidence="2 3">
    <name type="scientific">Burkholderia phage BcepIL02</name>
    <dbReference type="NCBI Taxonomy" id="2886898"/>
    <lineage>
        <taxon>Viruses</taxon>
        <taxon>Duplodnaviria</taxon>
        <taxon>Heunggongvirae</taxon>
        <taxon>Uroviricota</taxon>
        <taxon>Caudoviricetes</taxon>
        <taxon>Lessievirus</taxon>
        <taxon>Lessievirus bcepil02</taxon>
    </lineage>
</organism>
<dbReference type="Proteomes" id="UP000001481">
    <property type="component" value="Segment"/>
</dbReference>
<name>C5IHR3_9CAUD</name>
<reference evidence="2 3" key="1">
    <citation type="journal article" date="2011" name="J. Bacteriol.">
        <title>Genomes and Characterization of Phages Bcep22 and BcepIL02, Founders of a Novel Phage Type in Burkholderia cenocepacia.</title>
        <authorList>
            <person name="Gill J.J."/>
            <person name="Summer E.J."/>
            <person name="Russell W.K."/>
            <person name="Cologna S.M."/>
            <person name="Carlile T.M."/>
            <person name="Fuller A.C."/>
            <person name="Kitsopoulos K."/>
            <person name="Mebane L.M."/>
            <person name="Parkinson B.N."/>
            <person name="Sullivan D."/>
            <person name="Carmody L.A."/>
            <person name="Gonzalez C.F."/>
            <person name="Lipuma J.J."/>
            <person name="Young R."/>
        </authorList>
    </citation>
    <scope>NUCLEOTIDE SEQUENCE [LARGE SCALE GENOMIC DNA]</scope>
</reference>
<keyword evidence="1" id="KW-1133">Transmembrane helix</keyword>
<evidence type="ECO:0000313" key="3">
    <source>
        <dbReference type="Proteomes" id="UP000001481"/>
    </source>
</evidence>
<gene>
    <name evidence="2" type="ORF">BcepIL02_gp71</name>
</gene>
<dbReference type="KEGG" id="vg:7943955"/>
<feature type="transmembrane region" description="Helical" evidence="1">
    <location>
        <begin position="28"/>
        <end position="49"/>
    </location>
</feature>
<dbReference type="EMBL" id="FJ937737">
    <property type="protein sequence ID" value="ACR15064.1"/>
    <property type="molecule type" value="Genomic_DNA"/>
</dbReference>
<accession>C5IHR3</accession>
<dbReference type="GeneID" id="7943955"/>
<keyword evidence="3" id="KW-1185">Reference proteome</keyword>